<reference evidence="2" key="1">
    <citation type="submission" date="2023-10" db="EMBL/GenBank/DDBJ databases">
        <title>Genome assemblies of two species of porcelain crab, Petrolisthes cinctipes and Petrolisthes manimaculis (Anomura: Porcellanidae).</title>
        <authorList>
            <person name="Angst P."/>
        </authorList>
    </citation>
    <scope>NUCLEOTIDE SEQUENCE</scope>
    <source>
        <strain evidence="2">PB745_01</strain>
        <tissue evidence="2">Gill</tissue>
    </source>
</reference>
<proteinExistence type="predicted"/>
<dbReference type="AlphaFoldDB" id="A0AAE1G887"/>
<dbReference type="EMBL" id="JAWQEG010000652">
    <property type="protein sequence ID" value="KAK3887090.1"/>
    <property type="molecule type" value="Genomic_DNA"/>
</dbReference>
<feature type="compositionally biased region" description="Basic and acidic residues" evidence="1">
    <location>
        <begin position="235"/>
        <end position="253"/>
    </location>
</feature>
<feature type="region of interest" description="Disordered" evidence="1">
    <location>
        <begin position="227"/>
        <end position="276"/>
    </location>
</feature>
<keyword evidence="3" id="KW-1185">Reference proteome</keyword>
<dbReference type="Proteomes" id="UP001286313">
    <property type="component" value="Unassembled WGS sequence"/>
</dbReference>
<organism evidence="2 3">
    <name type="scientific">Petrolisthes cinctipes</name>
    <name type="common">Flat porcelain crab</name>
    <dbReference type="NCBI Taxonomy" id="88211"/>
    <lineage>
        <taxon>Eukaryota</taxon>
        <taxon>Metazoa</taxon>
        <taxon>Ecdysozoa</taxon>
        <taxon>Arthropoda</taxon>
        <taxon>Crustacea</taxon>
        <taxon>Multicrustacea</taxon>
        <taxon>Malacostraca</taxon>
        <taxon>Eumalacostraca</taxon>
        <taxon>Eucarida</taxon>
        <taxon>Decapoda</taxon>
        <taxon>Pleocyemata</taxon>
        <taxon>Anomura</taxon>
        <taxon>Galatheoidea</taxon>
        <taxon>Porcellanidae</taxon>
        <taxon>Petrolisthes</taxon>
    </lineage>
</organism>
<sequence length="276" mass="30844">MGSRQKSLLMVYKTLIRTKLEHGLQVYGSASDTTLGRLDVFQNNCLRVCLGALECTRVARMEVEANIPPLRLRRDQLALNTAMTTIRKSEIGNVASASIQQHHYLHHGRRRPLAVRLHQMTEHLNVDLGDCNKIITNKIPPWETPSFCFNTSWLPTSKEKALELEIHHLFGGIIHSHLGSYHVYTDGSKSDECRLPSSVYPPLFLYPLPSSPSAILNPSSSFEDFPHVPMGVERGVSDDPAHLPSDPVHRPCPDRSPALELGRARSDHWSEGVGLP</sequence>
<gene>
    <name evidence="2" type="ORF">Pcinc_008777</name>
</gene>
<evidence type="ECO:0000313" key="3">
    <source>
        <dbReference type="Proteomes" id="UP001286313"/>
    </source>
</evidence>
<name>A0AAE1G887_PETCI</name>
<comment type="caution">
    <text evidence="2">The sequence shown here is derived from an EMBL/GenBank/DDBJ whole genome shotgun (WGS) entry which is preliminary data.</text>
</comment>
<evidence type="ECO:0000313" key="2">
    <source>
        <dbReference type="EMBL" id="KAK3887090.1"/>
    </source>
</evidence>
<evidence type="ECO:0000256" key="1">
    <source>
        <dbReference type="SAM" id="MobiDB-lite"/>
    </source>
</evidence>
<protein>
    <submittedName>
        <fullName evidence="2">Uncharacterized protein</fullName>
    </submittedName>
</protein>
<accession>A0AAE1G887</accession>